<dbReference type="CDD" id="cd00306">
    <property type="entry name" value="Peptidases_S8_S53"/>
    <property type="match status" value="1"/>
</dbReference>
<feature type="active site" description="Charge relay system" evidence="1">
    <location>
        <position position="110"/>
    </location>
</feature>
<dbReference type="SUPFAM" id="SSF52743">
    <property type="entry name" value="Subtilisin-like"/>
    <property type="match status" value="1"/>
</dbReference>
<dbReference type="EMBL" id="ABCS01000123">
    <property type="protein sequence ID" value="EDM74593.1"/>
    <property type="molecule type" value="Genomic_DNA"/>
</dbReference>
<proteinExistence type="inferred from homology"/>
<keyword evidence="4" id="KW-1185">Reference proteome</keyword>
<dbReference type="eggNOG" id="COG1404">
    <property type="taxonomic scope" value="Bacteria"/>
</dbReference>
<comment type="caution">
    <text evidence="3">The sequence shown here is derived from an EMBL/GenBank/DDBJ whole genome shotgun (WGS) entry which is preliminary data.</text>
</comment>
<dbReference type="InterPro" id="IPR036852">
    <property type="entry name" value="Peptidase_S8/S53_dom_sf"/>
</dbReference>
<dbReference type="Proteomes" id="UP000005801">
    <property type="component" value="Unassembled WGS sequence"/>
</dbReference>
<feature type="active site" description="Charge relay system" evidence="1">
    <location>
        <position position="187"/>
    </location>
</feature>
<feature type="active site" description="Charge relay system" evidence="1">
    <location>
        <position position="394"/>
    </location>
</feature>
<dbReference type="GO" id="GO:0004252">
    <property type="term" value="F:serine-type endopeptidase activity"/>
    <property type="evidence" value="ECO:0007669"/>
    <property type="project" value="UniProtKB-UniRule"/>
</dbReference>
<evidence type="ECO:0000256" key="1">
    <source>
        <dbReference type="PROSITE-ProRule" id="PRU01240"/>
    </source>
</evidence>
<evidence type="ECO:0000313" key="4">
    <source>
        <dbReference type="Proteomes" id="UP000005801"/>
    </source>
</evidence>
<protein>
    <recommendedName>
        <fullName evidence="2">Peptidase S8/S53 domain-containing protein</fullName>
    </recommendedName>
</protein>
<keyword evidence="1" id="KW-0720">Serine protease</keyword>
<keyword evidence="1" id="KW-0645">Protease</keyword>
<dbReference type="PROSITE" id="PS51892">
    <property type="entry name" value="SUBTILASE"/>
    <property type="match status" value="1"/>
</dbReference>
<keyword evidence="1" id="KW-0378">Hydrolase</keyword>
<dbReference type="Gene3D" id="3.40.50.200">
    <property type="entry name" value="Peptidase S8/S53 domain"/>
    <property type="match status" value="1"/>
</dbReference>
<gene>
    <name evidence="3" type="ORF">PPSIR1_17185</name>
</gene>
<dbReference type="InterPro" id="IPR000209">
    <property type="entry name" value="Peptidase_S8/S53_dom"/>
</dbReference>
<evidence type="ECO:0000313" key="3">
    <source>
        <dbReference type="EMBL" id="EDM74593.1"/>
    </source>
</evidence>
<dbReference type="AlphaFoldDB" id="A6GHQ1"/>
<sequence>MECEPMSHESRRLFPCLFIATALLGCVPELEEEQGELRVSPTVIEAIRDAACVDERRVAWAPVGQGPCPIVNGWEASKLFEDGPGQLGNYCVYEGAGGQGVSAQQLELLDAQVLAQHRDCEVVFEQSNDPLSTALAPTLQAAFYDSVNRADAEDLDLPVNEGLRAPVTVAVVDTTPDPVPVDARSEHGESMAAFVHDVACPSGAGLSCAVGVRNELGMPRIEGRLIDPVNGGFYGSFVDLARGIYRAVEDTPANAKLVINLSLGWEPEFFGGDPSTSVPIDAVHSAIEYARCHGAVVIAAAGNAGHLCETGPLLPGGWELDDAPSALRCAELDVVNPVIPTATYSPLVYAVGGIGYDSKPAPTSRSGSMPRLVATGVHGVPNLANPRSALTGSSVPTAVVSGTAALLWSFYPQLSVEQLMQTIYFSGEMLGPDAAVVGVDAWVSEVRRLDICAAVEAASARLDTAELPAPLGCLEEAPEASIEDVLPLVEVLPTTSFAPIFSTPAQPCSSGCVSGSVHAADGVAKPACPAPVPPTLPFATPQPTHPACPSCTIDPGDAKVYASLDDEYASYTIEDVMVTVYEGATPTFFRTGPTLLTSAGVETIELESDRVPPAADSATITITFAELPRPNESTLIFVP</sequence>
<evidence type="ECO:0000259" key="2">
    <source>
        <dbReference type="Pfam" id="PF00082"/>
    </source>
</evidence>
<organism evidence="3 4">
    <name type="scientific">Plesiocystis pacifica SIR-1</name>
    <dbReference type="NCBI Taxonomy" id="391625"/>
    <lineage>
        <taxon>Bacteria</taxon>
        <taxon>Pseudomonadati</taxon>
        <taxon>Myxococcota</taxon>
        <taxon>Polyangia</taxon>
        <taxon>Nannocystales</taxon>
        <taxon>Nannocystaceae</taxon>
        <taxon>Plesiocystis</taxon>
    </lineage>
</organism>
<dbReference type="Pfam" id="PF00082">
    <property type="entry name" value="Peptidase_S8"/>
    <property type="match status" value="1"/>
</dbReference>
<dbReference type="STRING" id="391625.PPSIR1_17185"/>
<comment type="similarity">
    <text evidence="1">Belongs to the peptidase S8 family.</text>
</comment>
<reference evidence="3 4" key="1">
    <citation type="submission" date="2007-06" db="EMBL/GenBank/DDBJ databases">
        <authorList>
            <person name="Shimkets L."/>
            <person name="Ferriera S."/>
            <person name="Johnson J."/>
            <person name="Kravitz S."/>
            <person name="Beeson K."/>
            <person name="Sutton G."/>
            <person name="Rogers Y.-H."/>
            <person name="Friedman R."/>
            <person name="Frazier M."/>
            <person name="Venter J.C."/>
        </authorList>
    </citation>
    <scope>NUCLEOTIDE SEQUENCE [LARGE SCALE GENOMIC DNA]</scope>
    <source>
        <strain evidence="3 4">SIR-1</strain>
    </source>
</reference>
<dbReference type="GO" id="GO:0006508">
    <property type="term" value="P:proteolysis"/>
    <property type="evidence" value="ECO:0007669"/>
    <property type="project" value="UniProtKB-KW"/>
</dbReference>
<accession>A6GHQ1</accession>
<name>A6GHQ1_9BACT</name>
<feature type="domain" description="Peptidase S8/S53" evidence="2">
    <location>
        <begin position="235"/>
        <end position="423"/>
    </location>
</feature>